<dbReference type="Gene3D" id="1.25.40.10">
    <property type="entry name" value="Tetratricopeptide repeat domain"/>
    <property type="match status" value="1"/>
</dbReference>
<dbReference type="InterPro" id="IPR001915">
    <property type="entry name" value="Peptidase_M48"/>
</dbReference>
<keyword evidence="7 8" id="KW-0482">Metalloprotease</keyword>
<dbReference type="EMBL" id="JAVDVX010000003">
    <property type="protein sequence ID" value="MDR7089883.1"/>
    <property type="molecule type" value="Genomic_DNA"/>
</dbReference>
<comment type="similarity">
    <text evidence="8">Belongs to the peptidase M48 family. BepA subfamily.</text>
</comment>
<dbReference type="Proteomes" id="UP001253595">
    <property type="component" value="Unassembled WGS sequence"/>
</dbReference>
<dbReference type="CDD" id="cd07324">
    <property type="entry name" value="M48C_Oma1-like"/>
    <property type="match status" value="1"/>
</dbReference>
<keyword evidence="11" id="KW-1185">Reference proteome</keyword>
<feature type="domain" description="Peptidase M48" evidence="9">
    <location>
        <begin position="85"/>
        <end position="270"/>
    </location>
</feature>
<evidence type="ECO:0000256" key="7">
    <source>
        <dbReference type="ARBA" id="ARBA00023049"/>
    </source>
</evidence>
<evidence type="ECO:0000313" key="11">
    <source>
        <dbReference type="Proteomes" id="UP001253595"/>
    </source>
</evidence>
<evidence type="ECO:0000256" key="6">
    <source>
        <dbReference type="ARBA" id="ARBA00022833"/>
    </source>
</evidence>
<evidence type="ECO:0000256" key="4">
    <source>
        <dbReference type="ARBA" id="ARBA00022764"/>
    </source>
</evidence>
<gene>
    <name evidence="10" type="ORF">J2X05_001905</name>
</gene>
<comment type="function">
    <text evidence="8">Functions as both a chaperone and a metalloprotease. Maintains the integrity of the outer membrane by promoting either the assembly or the elimination of outer membrane proteins, depending on their folding state.</text>
</comment>
<dbReference type="SUPFAM" id="SSF48452">
    <property type="entry name" value="TPR-like"/>
    <property type="match status" value="1"/>
</dbReference>
<sequence length="494" mass="55623">MPMPFQRCISTLHQRLLAPVGLAFLLVSGLFANPYASHAEVELPNLGDTSSIMISPAQEKMLGQRWLRAYRSQVPTTSDPLIIDYLEQLFNRLIPHSQLDEKRIDLVVAENNTLNAFAVPGNIIGVHTGLLMYAKTENQLAAVLTHELGHLSQRHYARRLEQQKNMMMPMLAGMLAGLVLAANSNSDAGVAAIMGTQAAAQQASLAFSRQNEQEADRIGMQTIVEAGLDPYAAADMFEQMVRANRLNRRPPEYLLTHPVSETRVADARNRAMQYVRKPVEDNLEFQLVRTRVRVGAEETPQIAARMFKSELEKESDNPDASRYGLVLALTEASQFDAARDALAPLLEKDPTRITYQIMRSDIEIAAERYKAGLEILETQLKQYPDSYPLIIRHAEALMKAGIYQQCADILERYSRKRSKDDYVWYLLAEVNGLAGNILGVHEARAEYFILNGVYDRAQIQLRNALKLTQGNTYRTALIEERLKYVEAQMQVEGF</sequence>
<keyword evidence="5 8" id="KW-0378">Hydrolase</keyword>
<organism evidence="10 11">
    <name type="scientific">Cellvibrio fibrivorans</name>
    <dbReference type="NCBI Taxonomy" id="126350"/>
    <lineage>
        <taxon>Bacteria</taxon>
        <taxon>Pseudomonadati</taxon>
        <taxon>Pseudomonadota</taxon>
        <taxon>Gammaproteobacteria</taxon>
        <taxon>Cellvibrionales</taxon>
        <taxon>Cellvibrionaceae</taxon>
        <taxon>Cellvibrio</taxon>
    </lineage>
</organism>
<proteinExistence type="inferred from homology"/>
<evidence type="ECO:0000256" key="3">
    <source>
        <dbReference type="ARBA" id="ARBA00022729"/>
    </source>
</evidence>
<dbReference type="InterPro" id="IPR011990">
    <property type="entry name" value="TPR-like_helical_dom_sf"/>
</dbReference>
<evidence type="ECO:0000313" key="10">
    <source>
        <dbReference type="EMBL" id="MDR7089883.1"/>
    </source>
</evidence>
<dbReference type="GO" id="GO:0006508">
    <property type="term" value="P:proteolysis"/>
    <property type="evidence" value="ECO:0007669"/>
    <property type="project" value="UniProtKB-KW"/>
</dbReference>
<comment type="caution">
    <text evidence="10">The sequence shown here is derived from an EMBL/GenBank/DDBJ whole genome shotgun (WGS) entry which is preliminary data.</text>
</comment>
<dbReference type="PANTHER" id="PTHR22726:SF1">
    <property type="entry name" value="METALLOENDOPEPTIDASE OMA1, MITOCHONDRIAL"/>
    <property type="match status" value="1"/>
</dbReference>
<keyword evidence="2 8" id="KW-0479">Metal-binding</keyword>
<keyword evidence="3 8" id="KW-0732">Signal</keyword>
<dbReference type="Pfam" id="PF14559">
    <property type="entry name" value="TPR_19"/>
    <property type="match status" value="1"/>
</dbReference>
<keyword evidence="1 8" id="KW-0645">Protease</keyword>
<dbReference type="PANTHER" id="PTHR22726">
    <property type="entry name" value="METALLOENDOPEPTIDASE OMA1"/>
    <property type="match status" value="1"/>
</dbReference>
<evidence type="ECO:0000256" key="5">
    <source>
        <dbReference type="ARBA" id="ARBA00022801"/>
    </source>
</evidence>
<evidence type="ECO:0000256" key="8">
    <source>
        <dbReference type="HAMAP-Rule" id="MF_00997"/>
    </source>
</evidence>
<reference evidence="10 11" key="1">
    <citation type="submission" date="2023-07" db="EMBL/GenBank/DDBJ databases">
        <title>Sorghum-associated microbial communities from plants grown in Nebraska, USA.</title>
        <authorList>
            <person name="Schachtman D."/>
        </authorList>
    </citation>
    <scope>NUCLEOTIDE SEQUENCE [LARGE SCALE GENOMIC DNA]</scope>
    <source>
        <strain evidence="10 11">BE190</strain>
    </source>
</reference>
<dbReference type="InterPro" id="IPR030873">
    <property type="entry name" value="Protease_BepA"/>
</dbReference>
<evidence type="ECO:0000256" key="1">
    <source>
        <dbReference type="ARBA" id="ARBA00022670"/>
    </source>
</evidence>
<dbReference type="Gene3D" id="3.30.2010.10">
    <property type="entry name" value="Metalloproteases ('zincins'), catalytic domain"/>
    <property type="match status" value="1"/>
</dbReference>
<dbReference type="Pfam" id="PF01435">
    <property type="entry name" value="Peptidase_M48"/>
    <property type="match status" value="1"/>
</dbReference>
<comment type="subcellular location">
    <subcellularLocation>
        <location evidence="8">Periplasm</location>
    </subcellularLocation>
</comment>
<evidence type="ECO:0000256" key="2">
    <source>
        <dbReference type="ARBA" id="ARBA00022723"/>
    </source>
</evidence>
<dbReference type="HAMAP" id="MF_00997">
    <property type="entry name" value="Protease_BepA"/>
    <property type="match status" value="1"/>
</dbReference>
<accession>A0ABU1UXG9</accession>
<dbReference type="EC" id="3.4.-.-" evidence="8"/>
<dbReference type="GO" id="GO:0008233">
    <property type="term" value="F:peptidase activity"/>
    <property type="evidence" value="ECO:0007669"/>
    <property type="project" value="UniProtKB-KW"/>
</dbReference>
<evidence type="ECO:0000259" key="9">
    <source>
        <dbReference type="Pfam" id="PF01435"/>
    </source>
</evidence>
<name>A0ABU1UXG9_9GAMM</name>
<keyword evidence="6 8" id="KW-0862">Zinc</keyword>
<dbReference type="InterPro" id="IPR051156">
    <property type="entry name" value="Mito/Outer_Membr_Metalloprot"/>
</dbReference>
<feature type="binding site" evidence="8">
    <location>
        <position position="212"/>
    </location>
    <ligand>
        <name>Zn(2+)</name>
        <dbReference type="ChEBI" id="CHEBI:29105"/>
        <note>catalytic</note>
    </ligand>
</feature>
<keyword evidence="4 8" id="KW-0574">Periplasm</keyword>
<comment type="cofactor">
    <cofactor evidence="8">
        <name>Zn(2+)</name>
        <dbReference type="ChEBI" id="CHEBI:29105"/>
    </cofactor>
    <text evidence="8">Binds 1 zinc ion per subunit.</text>
</comment>
<feature type="binding site" evidence="8">
    <location>
        <position position="146"/>
    </location>
    <ligand>
        <name>Zn(2+)</name>
        <dbReference type="ChEBI" id="CHEBI:29105"/>
        <note>catalytic</note>
    </ligand>
</feature>
<feature type="binding site" evidence="8">
    <location>
        <position position="150"/>
    </location>
    <ligand>
        <name>Zn(2+)</name>
        <dbReference type="ChEBI" id="CHEBI:29105"/>
        <note>catalytic</note>
    </ligand>
</feature>
<feature type="active site" description="Proton donor" evidence="8">
    <location>
        <position position="216"/>
    </location>
</feature>
<protein>
    <recommendedName>
        <fullName evidence="8">Putative beta-barrel assembly-enhancing protease</fullName>
        <ecNumber evidence="8">3.4.-.-</ecNumber>
    </recommendedName>
</protein>
<feature type="active site" evidence="8">
    <location>
        <position position="147"/>
    </location>
</feature>